<dbReference type="Gene3D" id="3.30.1490.480">
    <property type="entry name" value="Endolytic murein transglycosylase"/>
    <property type="match status" value="1"/>
</dbReference>
<keyword evidence="2 7" id="KW-0812">Transmembrane</keyword>
<dbReference type="CDD" id="cd08010">
    <property type="entry name" value="MltG_like"/>
    <property type="match status" value="1"/>
</dbReference>
<feature type="transmembrane region" description="Helical" evidence="7">
    <location>
        <begin position="25"/>
        <end position="47"/>
    </location>
</feature>
<proteinExistence type="inferred from homology"/>
<evidence type="ECO:0000256" key="5">
    <source>
        <dbReference type="ARBA" id="ARBA00023239"/>
    </source>
</evidence>
<evidence type="ECO:0000256" key="7">
    <source>
        <dbReference type="HAMAP-Rule" id="MF_02065"/>
    </source>
</evidence>
<dbReference type="HAMAP" id="MF_02065">
    <property type="entry name" value="MltG"/>
    <property type="match status" value="1"/>
</dbReference>
<evidence type="ECO:0000313" key="9">
    <source>
        <dbReference type="Proteomes" id="UP001519292"/>
    </source>
</evidence>
<dbReference type="RefSeq" id="WP_209685100.1">
    <property type="nucleotide sequence ID" value="NZ_JAGGLU010000001.1"/>
</dbReference>
<dbReference type="Proteomes" id="UP001519292">
    <property type="component" value="Unassembled WGS sequence"/>
</dbReference>
<comment type="similarity">
    <text evidence="7">Belongs to the transglycosylase MltG family.</text>
</comment>
<keyword evidence="5 7" id="KW-0456">Lyase</keyword>
<dbReference type="Pfam" id="PF02618">
    <property type="entry name" value="YceG"/>
    <property type="match status" value="1"/>
</dbReference>
<dbReference type="InterPro" id="IPR003770">
    <property type="entry name" value="MLTG-like"/>
</dbReference>
<comment type="catalytic activity">
    <reaction evidence="7">
        <text>a peptidoglycan chain = a peptidoglycan chain with N-acetyl-1,6-anhydromuramyl-[peptide] at the reducing end + a peptidoglycan chain with N-acetylglucosamine at the non-reducing end.</text>
        <dbReference type="EC" id="4.2.2.29"/>
    </reaction>
</comment>
<keyword evidence="6 7" id="KW-0961">Cell wall biogenesis/degradation</keyword>
<sequence>MLDQDKNKRRTREIEQQASKKITRWILSVIGAVAVLVVLATGVYTAYALQPVNRHNEDVVSVHIPEGATNSQIADILKSKNLIHSSKLFNIWLKIHSESNFQAGDFYISQSMNNKQIVAQLQGGGDRPVKGHVLIKEGQTIDSIATTVGKNTKYTRKEFLDLMKDQSFMKVLEKRYPKLLASSMANKNVRYHLEGYLFPAKYDVYQGASLKELVTQMVEKTDQIMTPYYSTISKKHLTVQKVLTLASLVEREGVTTKDRRKIAGVFFNRLDAGMPLQSDIAVMYALNKHKRSLTIKDTKVKSPYNLYVHKGYGPGPFNNPSLDSITAVLNPSERSQNYLYFVANLKTGKVYYSHSYDEHLKRNSSLGQ</sequence>
<protein>
    <recommendedName>
        <fullName evidence="7">Endolytic murein transglycosylase</fullName>
        <ecNumber evidence="7">4.2.2.29</ecNumber>
    </recommendedName>
    <alternativeName>
        <fullName evidence="7">Peptidoglycan lytic transglycosylase</fullName>
    </alternativeName>
    <alternativeName>
        <fullName evidence="7">Peptidoglycan polymerization terminase</fullName>
    </alternativeName>
</protein>
<keyword evidence="3 7" id="KW-1133">Transmembrane helix</keyword>
<dbReference type="PANTHER" id="PTHR30518">
    <property type="entry name" value="ENDOLYTIC MUREIN TRANSGLYCOSYLASE"/>
    <property type="match status" value="1"/>
</dbReference>
<evidence type="ECO:0000256" key="3">
    <source>
        <dbReference type="ARBA" id="ARBA00022989"/>
    </source>
</evidence>
<evidence type="ECO:0000256" key="2">
    <source>
        <dbReference type="ARBA" id="ARBA00022692"/>
    </source>
</evidence>
<keyword evidence="4 7" id="KW-0472">Membrane</keyword>
<dbReference type="PANTHER" id="PTHR30518:SF2">
    <property type="entry name" value="ENDOLYTIC MUREIN TRANSGLYCOSYLASE"/>
    <property type="match status" value="1"/>
</dbReference>
<comment type="function">
    <text evidence="7">Functions as a peptidoglycan terminase that cleaves nascent peptidoglycan strands endolytically to terminate their elongation.</text>
</comment>
<dbReference type="EC" id="4.2.2.29" evidence="7"/>
<feature type="site" description="Important for catalytic activity" evidence="7">
    <location>
        <position position="252"/>
    </location>
</feature>
<reference evidence="8 9" key="1">
    <citation type="submission" date="2021-03" db="EMBL/GenBank/DDBJ databases">
        <title>Genomic Encyclopedia of Type Strains, Phase IV (KMG-IV): sequencing the most valuable type-strain genomes for metagenomic binning, comparative biology and taxonomic classification.</title>
        <authorList>
            <person name="Goeker M."/>
        </authorList>
    </citation>
    <scope>NUCLEOTIDE SEQUENCE [LARGE SCALE GENOMIC DNA]</scope>
    <source>
        <strain evidence="8 9">DSM 101872</strain>
    </source>
</reference>
<evidence type="ECO:0000256" key="4">
    <source>
        <dbReference type="ARBA" id="ARBA00023136"/>
    </source>
</evidence>
<comment type="subcellular location">
    <subcellularLocation>
        <location evidence="7">Cell membrane</location>
        <topology evidence="7">Single-pass membrane protein</topology>
    </subcellularLocation>
</comment>
<accession>A0ABS4MB05</accession>
<evidence type="ECO:0000313" key="8">
    <source>
        <dbReference type="EMBL" id="MBP2056859.1"/>
    </source>
</evidence>
<evidence type="ECO:0000256" key="6">
    <source>
        <dbReference type="ARBA" id="ARBA00023316"/>
    </source>
</evidence>
<dbReference type="EMBL" id="JAGGLU010000001">
    <property type="protein sequence ID" value="MBP2056859.1"/>
    <property type="molecule type" value="Genomic_DNA"/>
</dbReference>
<keyword evidence="1 7" id="KW-1003">Cell membrane</keyword>
<name>A0ABS4MB05_9LACO</name>
<keyword evidence="9" id="KW-1185">Reference proteome</keyword>
<gene>
    <name evidence="7" type="primary">mltG</name>
    <name evidence="8" type="ORF">J2Z60_000021</name>
</gene>
<comment type="caution">
    <text evidence="8">The sequence shown here is derived from an EMBL/GenBank/DDBJ whole genome shotgun (WGS) entry which is preliminary data.</text>
</comment>
<organism evidence="8 9">
    <name type="scientific">Lactobacillus colini</name>
    <dbReference type="NCBI Taxonomy" id="1819254"/>
    <lineage>
        <taxon>Bacteria</taxon>
        <taxon>Bacillati</taxon>
        <taxon>Bacillota</taxon>
        <taxon>Bacilli</taxon>
        <taxon>Lactobacillales</taxon>
        <taxon>Lactobacillaceae</taxon>
        <taxon>Lactobacillus</taxon>
    </lineage>
</organism>
<dbReference type="NCBIfam" id="TIGR00247">
    <property type="entry name" value="endolytic transglycosylase MltG"/>
    <property type="match status" value="1"/>
</dbReference>
<evidence type="ECO:0000256" key="1">
    <source>
        <dbReference type="ARBA" id="ARBA00022475"/>
    </source>
</evidence>